<gene>
    <name evidence="1" type="ORF">M9H77_26839</name>
</gene>
<protein>
    <submittedName>
        <fullName evidence="1">Uncharacterized protein</fullName>
    </submittedName>
</protein>
<organism evidence="1 2">
    <name type="scientific">Catharanthus roseus</name>
    <name type="common">Madagascar periwinkle</name>
    <name type="synonym">Vinca rosea</name>
    <dbReference type="NCBI Taxonomy" id="4058"/>
    <lineage>
        <taxon>Eukaryota</taxon>
        <taxon>Viridiplantae</taxon>
        <taxon>Streptophyta</taxon>
        <taxon>Embryophyta</taxon>
        <taxon>Tracheophyta</taxon>
        <taxon>Spermatophyta</taxon>
        <taxon>Magnoliopsida</taxon>
        <taxon>eudicotyledons</taxon>
        <taxon>Gunneridae</taxon>
        <taxon>Pentapetalae</taxon>
        <taxon>asterids</taxon>
        <taxon>lamiids</taxon>
        <taxon>Gentianales</taxon>
        <taxon>Apocynaceae</taxon>
        <taxon>Rauvolfioideae</taxon>
        <taxon>Vinceae</taxon>
        <taxon>Catharanthinae</taxon>
        <taxon>Catharanthus</taxon>
    </lineage>
</organism>
<dbReference type="Proteomes" id="UP001060085">
    <property type="component" value="Linkage Group LG06"/>
</dbReference>
<name>A0ACC0ABA6_CATRO</name>
<dbReference type="EMBL" id="CM044706">
    <property type="protein sequence ID" value="KAI5658046.1"/>
    <property type="molecule type" value="Genomic_DNA"/>
</dbReference>
<reference evidence="2" key="1">
    <citation type="journal article" date="2023" name="Nat. Plants">
        <title>Single-cell RNA sequencing provides a high-resolution roadmap for understanding the multicellular compartmentation of specialized metabolism.</title>
        <authorList>
            <person name="Sun S."/>
            <person name="Shen X."/>
            <person name="Li Y."/>
            <person name="Li Y."/>
            <person name="Wang S."/>
            <person name="Li R."/>
            <person name="Zhang H."/>
            <person name="Shen G."/>
            <person name="Guo B."/>
            <person name="Wei J."/>
            <person name="Xu J."/>
            <person name="St-Pierre B."/>
            <person name="Chen S."/>
            <person name="Sun C."/>
        </authorList>
    </citation>
    <scope>NUCLEOTIDE SEQUENCE [LARGE SCALE GENOMIC DNA]</scope>
</reference>
<sequence length="115" mass="13216">MPHLAKGVLSPVLPSDPGMSLTYAPEVTVTKGRCKIDSTKMDKSYWEHLSYLLHIERYRSQADLDQDLMDQTGGMIVIGHLADYQHFVTLHMQENCSLPPSHVQWQYHYNDRVSD</sequence>
<evidence type="ECO:0000313" key="2">
    <source>
        <dbReference type="Proteomes" id="UP001060085"/>
    </source>
</evidence>
<keyword evidence="2" id="KW-1185">Reference proteome</keyword>
<evidence type="ECO:0000313" key="1">
    <source>
        <dbReference type="EMBL" id="KAI5658046.1"/>
    </source>
</evidence>
<proteinExistence type="predicted"/>
<accession>A0ACC0ABA6</accession>
<comment type="caution">
    <text evidence="1">The sequence shown here is derived from an EMBL/GenBank/DDBJ whole genome shotgun (WGS) entry which is preliminary data.</text>
</comment>